<keyword evidence="4 10" id="KW-0285">Flavoprotein</keyword>
<keyword evidence="6 10" id="KW-0560">Oxidoreductase</keyword>
<dbReference type="InterPro" id="IPR008255">
    <property type="entry name" value="Pyr_nucl-diS_OxRdtase_2_AS"/>
</dbReference>
<evidence type="ECO:0000256" key="5">
    <source>
        <dbReference type="ARBA" id="ARBA00022827"/>
    </source>
</evidence>
<dbReference type="InterPro" id="IPR005982">
    <property type="entry name" value="Thioredox_Rdtase"/>
</dbReference>
<dbReference type="Proteomes" id="UP001597251">
    <property type="component" value="Unassembled WGS sequence"/>
</dbReference>
<feature type="domain" description="FAD/NAD(P)-binding" evidence="12">
    <location>
        <begin position="5"/>
        <end position="292"/>
    </location>
</feature>
<dbReference type="SUPFAM" id="SSF51905">
    <property type="entry name" value="FAD/NAD(P)-binding domain"/>
    <property type="match status" value="1"/>
</dbReference>
<dbReference type="PRINTS" id="PR00469">
    <property type="entry name" value="PNDRDTASEII"/>
</dbReference>
<dbReference type="GO" id="GO:0004791">
    <property type="term" value="F:thioredoxin-disulfide reductase (NADPH) activity"/>
    <property type="evidence" value="ECO:0007669"/>
    <property type="project" value="UniProtKB-EC"/>
</dbReference>
<comment type="cofactor">
    <cofactor evidence="11">
        <name>FAD</name>
        <dbReference type="ChEBI" id="CHEBI:57692"/>
    </cofactor>
    <text evidence="11">Binds 1 FAD per subunit.</text>
</comment>
<organism evidence="13 14">
    <name type="scientific">Companilactobacillus keshanensis</name>
    <dbReference type="NCBI Taxonomy" id="2486003"/>
    <lineage>
        <taxon>Bacteria</taxon>
        <taxon>Bacillati</taxon>
        <taxon>Bacillota</taxon>
        <taxon>Bacilli</taxon>
        <taxon>Lactobacillales</taxon>
        <taxon>Lactobacillaceae</taxon>
        <taxon>Companilactobacillus</taxon>
    </lineage>
</organism>
<dbReference type="Gene3D" id="3.50.50.60">
    <property type="entry name" value="FAD/NAD(P)-binding domain"/>
    <property type="match status" value="2"/>
</dbReference>
<keyword evidence="11" id="KW-0521">NADP</keyword>
<protein>
    <recommendedName>
        <fullName evidence="3 10">Thioredoxin reductase</fullName>
        <ecNumber evidence="10">1.8.1.9</ecNumber>
    </recommendedName>
</protein>
<evidence type="ECO:0000256" key="9">
    <source>
        <dbReference type="ARBA" id="ARBA00048132"/>
    </source>
</evidence>
<evidence type="ECO:0000256" key="4">
    <source>
        <dbReference type="ARBA" id="ARBA00022630"/>
    </source>
</evidence>
<dbReference type="NCBIfam" id="TIGR01292">
    <property type="entry name" value="TRX_reduct"/>
    <property type="match status" value="1"/>
</dbReference>
<evidence type="ECO:0000256" key="3">
    <source>
        <dbReference type="ARBA" id="ARBA00018719"/>
    </source>
</evidence>
<keyword evidence="14" id="KW-1185">Reference proteome</keyword>
<dbReference type="InterPro" id="IPR036188">
    <property type="entry name" value="FAD/NAD-bd_sf"/>
</dbReference>
<dbReference type="PANTHER" id="PTHR48105">
    <property type="entry name" value="THIOREDOXIN REDUCTASE 1-RELATED-RELATED"/>
    <property type="match status" value="1"/>
</dbReference>
<sequence>MMKTYDVVVIGAGPGGLTAALYASRANLSVMILDRGIYGGQMNNTAEIENYPGFDSILGPDLSEKMYNSSTRFGADFGYGTVESVEDKGNVKVIHTDDGDYETKVVIIATGSQYKKIGVPGENELSGRGVSYCAVCDGAFFKDQDVAVIGGGDSAVEEGVYLTQMAKSVTIIHRRDQLRAQKVLQDRAFKNDKIKFVWNADVKEITSENDKVSGVKYVDKETGEEHIVPAKGAFIYVGIQPMTEPFESLGVLDSEGWIDTNENMETNIAGVYAVGDVRKKSLRQVAIAVGEGGIAGQEAFNYIQTLGDKVSAK</sequence>
<dbReference type="Pfam" id="PF07992">
    <property type="entry name" value="Pyr_redox_2"/>
    <property type="match status" value="1"/>
</dbReference>
<dbReference type="RefSeq" id="WP_164505340.1">
    <property type="nucleotide sequence ID" value="NZ_JBHTOI010000040.1"/>
</dbReference>
<gene>
    <name evidence="13" type="primary">trxB</name>
    <name evidence="13" type="ORF">ACFQ42_06575</name>
</gene>
<evidence type="ECO:0000256" key="11">
    <source>
        <dbReference type="RuleBase" id="RU003881"/>
    </source>
</evidence>
<dbReference type="EC" id="1.8.1.9" evidence="10"/>
<evidence type="ECO:0000256" key="1">
    <source>
        <dbReference type="ARBA" id="ARBA00009333"/>
    </source>
</evidence>
<comment type="subunit">
    <text evidence="2 10">Homodimer.</text>
</comment>
<keyword evidence="5 10" id="KW-0274">FAD</keyword>
<evidence type="ECO:0000313" key="14">
    <source>
        <dbReference type="Proteomes" id="UP001597251"/>
    </source>
</evidence>
<dbReference type="PROSITE" id="PS00573">
    <property type="entry name" value="PYRIDINE_REDOX_2"/>
    <property type="match status" value="1"/>
</dbReference>
<accession>A0ABW4BVE3</accession>
<proteinExistence type="inferred from homology"/>
<dbReference type="InterPro" id="IPR023753">
    <property type="entry name" value="FAD/NAD-binding_dom"/>
</dbReference>
<evidence type="ECO:0000256" key="6">
    <source>
        <dbReference type="ARBA" id="ARBA00023002"/>
    </source>
</evidence>
<evidence type="ECO:0000256" key="7">
    <source>
        <dbReference type="ARBA" id="ARBA00023157"/>
    </source>
</evidence>
<dbReference type="PRINTS" id="PR00368">
    <property type="entry name" value="FADPNR"/>
</dbReference>
<evidence type="ECO:0000256" key="8">
    <source>
        <dbReference type="ARBA" id="ARBA00023284"/>
    </source>
</evidence>
<comment type="similarity">
    <text evidence="1 10">Belongs to the class-II pyridine nucleotide-disulfide oxidoreductase family.</text>
</comment>
<reference evidence="14" key="1">
    <citation type="journal article" date="2019" name="Int. J. Syst. Evol. Microbiol.">
        <title>The Global Catalogue of Microorganisms (GCM) 10K type strain sequencing project: providing services to taxonomists for standard genome sequencing and annotation.</title>
        <authorList>
            <consortium name="The Broad Institute Genomics Platform"/>
            <consortium name="The Broad Institute Genome Sequencing Center for Infectious Disease"/>
            <person name="Wu L."/>
            <person name="Ma J."/>
        </authorList>
    </citation>
    <scope>NUCLEOTIDE SEQUENCE [LARGE SCALE GENOMIC DNA]</scope>
    <source>
        <strain evidence="14">CCM 8936</strain>
    </source>
</reference>
<dbReference type="EMBL" id="JBHTOI010000040">
    <property type="protein sequence ID" value="MFD1418399.1"/>
    <property type="molecule type" value="Genomic_DNA"/>
</dbReference>
<comment type="caution">
    <text evidence="13">The sequence shown here is derived from an EMBL/GenBank/DDBJ whole genome shotgun (WGS) entry which is preliminary data.</text>
</comment>
<evidence type="ECO:0000256" key="10">
    <source>
        <dbReference type="RuleBase" id="RU003880"/>
    </source>
</evidence>
<evidence type="ECO:0000313" key="13">
    <source>
        <dbReference type="EMBL" id="MFD1418399.1"/>
    </source>
</evidence>
<keyword evidence="8 10" id="KW-0676">Redox-active center</keyword>
<name>A0ABW4BVE3_9LACO</name>
<evidence type="ECO:0000259" key="12">
    <source>
        <dbReference type="Pfam" id="PF07992"/>
    </source>
</evidence>
<keyword evidence="7" id="KW-1015">Disulfide bond</keyword>
<dbReference type="InterPro" id="IPR050097">
    <property type="entry name" value="Ferredoxin-NADP_redctase_2"/>
</dbReference>
<comment type="catalytic activity">
    <reaction evidence="9 10">
        <text>[thioredoxin]-dithiol + NADP(+) = [thioredoxin]-disulfide + NADPH + H(+)</text>
        <dbReference type="Rhea" id="RHEA:20345"/>
        <dbReference type="Rhea" id="RHEA-COMP:10698"/>
        <dbReference type="Rhea" id="RHEA-COMP:10700"/>
        <dbReference type="ChEBI" id="CHEBI:15378"/>
        <dbReference type="ChEBI" id="CHEBI:29950"/>
        <dbReference type="ChEBI" id="CHEBI:50058"/>
        <dbReference type="ChEBI" id="CHEBI:57783"/>
        <dbReference type="ChEBI" id="CHEBI:58349"/>
        <dbReference type="EC" id="1.8.1.9"/>
    </reaction>
</comment>
<evidence type="ECO:0000256" key="2">
    <source>
        <dbReference type="ARBA" id="ARBA00011738"/>
    </source>
</evidence>